<protein>
    <submittedName>
        <fullName evidence="2">Phosphotransferase enzyme family protein</fullName>
    </submittedName>
</protein>
<feature type="domain" description="Aminoglycoside phosphotransferase" evidence="1">
    <location>
        <begin position="146"/>
        <end position="275"/>
    </location>
</feature>
<dbReference type="InterPro" id="IPR002575">
    <property type="entry name" value="Aminoglycoside_PTrfase"/>
</dbReference>
<proteinExistence type="predicted"/>
<dbReference type="InterPro" id="IPR011009">
    <property type="entry name" value="Kinase-like_dom_sf"/>
</dbReference>
<name>A0A518EVS2_9BACT</name>
<sequence>MESNGEWGRALTLIQGELRSEDVEARVIRVEARKDGSQVWALDGEGGPLWFVYDNGRLQRANPWEDRKLPAAAECLRDGLLAWRPGRRAVATSRDGGAVTKLFRPKRLEDAVLRHELALAGAGRIPHWQIPGIQRVDREAARIDFERIQGTELPVLGRHAGEWRRIGAGLAEFQRALDVSGLPRHGRREELDGIAQLHRRYSVLFGDRLPDVDDAVHRLERWVAKAPPRVSVAVHRDFHDGQFLVTESGVTVLDFDQLCAGEPEVDLGNLTAHFVLRQLQNRSTVQANDVRDCALAAMTGFEIDEDESAHAALRFYQAATFVRLAVLYSLRPRWRSLRGVLLQHASASLDELCHA</sequence>
<dbReference type="GO" id="GO:0016740">
    <property type="term" value="F:transferase activity"/>
    <property type="evidence" value="ECO:0007669"/>
    <property type="project" value="UniProtKB-KW"/>
</dbReference>
<evidence type="ECO:0000313" key="3">
    <source>
        <dbReference type="Proteomes" id="UP000320390"/>
    </source>
</evidence>
<keyword evidence="2" id="KW-0808">Transferase</keyword>
<dbReference type="EMBL" id="CP036434">
    <property type="protein sequence ID" value="QDV08189.1"/>
    <property type="molecule type" value="Genomic_DNA"/>
</dbReference>
<dbReference type="SUPFAM" id="SSF56112">
    <property type="entry name" value="Protein kinase-like (PK-like)"/>
    <property type="match status" value="1"/>
</dbReference>
<gene>
    <name evidence="2" type="ORF">Poly30_37250</name>
</gene>
<evidence type="ECO:0000259" key="1">
    <source>
        <dbReference type="Pfam" id="PF01636"/>
    </source>
</evidence>
<organism evidence="2 3">
    <name type="scientific">Saltatorellus ferox</name>
    <dbReference type="NCBI Taxonomy" id="2528018"/>
    <lineage>
        <taxon>Bacteria</taxon>
        <taxon>Pseudomonadati</taxon>
        <taxon>Planctomycetota</taxon>
        <taxon>Planctomycetia</taxon>
        <taxon>Planctomycetia incertae sedis</taxon>
        <taxon>Saltatorellus</taxon>
    </lineage>
</organism>
<keyword evidence="3" id="KW-1185">Reference proteome</keyword>
<reference evidence="2 3" key="1">
    <citation type="submission" date="2019-02" db="EMBL/GenBank/DDBJ databases">
        <title>Deep-cultivation of Planctomycetes and their phenomic and genomic characterization uncovers novel biology.</title>
        <authorList>
            <person name="Wiegand S."/>
            <person name="Jogler M."/>
            <person name="Boedeker C."/>
            <person name="Pinto D."/>
            <person name="Vollmers J."/>
            <person name="Rivas-Marin E."/>
            <person name="Kohn T."/>
            <person name="Peeters S.H."/>
            <person name="Heuer A."/>
            <person name="Rast P."/>
            <person name="Oberbeckmann S."/>
            <person name="Bunk B."/>
            <person name="Jeske O."/>
            <person name="Meyerdierks A."/>
            <person name="Storesund J.E."/>
            <person name="Kallscheuer N."/>
            <person name="Luecker S."/>
            <person name="Lage O.M."/>
            <person name="Pohl T."/>
            <person name="Merkel B.J."/>
            <person name="Hornburger P."/>
            <person name="Mueller R.-W."/>
            <person name="Bruemmer F."/>
            <person name="Labrenz M."/>
            <person name="Spormann A.M."/>
            <person name="Op den Camp H."/>
            <person name="Overmann J."/>
            <person name="Amann R."/>
            <person name="Jetten M.S.M."/>
            <person name="Mascher T."/>
            <person name="Medema M.H."/>
            <person name="Devos D.P."/>
            <person name="Kaster A.-K."/>
            <person name="Ovreas L."/>
            <person name="Rohde M."/>
            <person name="Galperin M.Y."/>
            <person name="Jogler C."/>
        </authorList>
    </citation>
    <scope>NUCLEOTIDE SEQUENCE [LARGE SCALE GENOMIC DNA]</scope>
    <source>
        <strain evidence="2 3">Poly30</strain>
    </source>
</reference>
<evidence type="ECO:0000313" key="2">
    <source>
        <dbReference type="EMBL" id="QDV08189.1"/>
    </source>
</evidence>
<dbReference type="Proteomes" id="UP000320390">
    <property type="component" value="Chromosome"/>
</dbReference>
<dbReference type="Pfam" id="PF01636">
    <property type="entry name" value="APH"/>
    <property type="match status" value="1"/>
</dbReference>
<dbReference type="RefSeq" id="WP_419191375.1">
    <property type="nucleotide sequence ID" value="NZ_CP036434.1"/>
</dbReference>
<accession>A0A518EVS2</accession>
<dbReference type="AlphaFoldDB" id="A0A518EVS2"/>
<dbReference type="Gene3D" id="3.90.1200.10">
    <property type="match status" value="1"/>
</dbReference>